<comment type="caution">
    <text evidence="2">The sequence shown here is derived from an EMBL/GenBank/DDBJ whole genome shotgun (WGS) entry which is preliminary data.</text>
</comment>
<dbReference type="Proteomes" id="UP000193642">
    <property type="component" value="Unassembled WGS sequence"/>
</dbReference>
<feature type="compositionally biased region" description="Polar residues" evidence="1">
    <location>
        <begin position="86"/>
        <end position="95"/>
    </location>
</feature>
<keyword evidence="3" id="KW-1185">Reference proteome</keyword>
<feature type="non-terminal residue" evidence="2">
    <location>
        <position position="113"/>
    </location>
</feature>
<proteinExistence type="predicted"/>
<evidence type="ECO:0000256" key="1">
    <source>
        <dbReference type="SAM" id="MobiDB-lite"/>
    </source>
</evidence>
<reference evidence="2 3" key="1">
    <citation type="submission" date="2016-07" db="EMBL/GenBank/DDBJ databases">
        <title>Pervasive Adenine N6-methylation of Active Genes in Fungi.</title>
        <authorList>
            <consortium name="DOE Joint Genome Institute"/>
            <person name="Mondo S.J."/>
            <person name="Dannebaum R.O."/>
            <person name="Kuo R.C."/>
            <person name="Labutti K."/>
            <person name="Haridas S."/>
            <person name="Kuo A."/>
            <person name="Salamov A."/>
            <person name="Ahrendt S.R."/>
            <person name="Lipzen A."/>
            <person name="Sullivan W."/>
            <person name="Andreopoulos W.B."/>
            <person name="Clum A."/>
            <person name="Lindquist E."/>
            <person name="Daum C."/>
            <person name="Ramamoorthy G.K."/>
            <person name="Gryganskyi A."/>
            <person name="Culley D."/>
            <person name="Magnuson J.K."/>
            <person name="James T.Y."/>
            <person name="O'Malley M.A."/>
            <person name="Stajich J.E."/>
            <person name="Spatafora J.W."/>
            <person name="Visel A."/>
            <person name="Grigoriev I.V."/>
        </authorList>
    </citation>
    <scope>NUCLEOTIDE SEQUENCE [LARGE SCALE GENOMIC DNA]</scope>
    <source>
        <strain evidence="2 3">JEL800</strain>
    </source>
</reference>
<gene>
    <name evidence="2" type="ORF">BCR33DRAFT_711182</name>
</gene>
<evidence type="ECO:0000313" key="3">
    <source>
        <dbReference type="Proteomes" id="UP000193642"/>
    </source>
</evidence>
<dbReference type="AlphaFoldDB" id="A0A1Y2D3H4"/>
<dbReference type="EMBL" id="MCGO01000001">
    <property type="protein sequence ID" value="ORY53832.1"/>
    <property type="molecule type" value="Genomic_DNA"/>
</dbReference>
<accession>A0A1Y2D3H4</accession>
<feature type="compositionally biased region" description="Polar residues" evidence="1">
    <location>
        <begin position="41"/>
        <end position="54"/>
    </location>
</feature>
<name>A0A1Y2D3H4_9FUNG</name>
<feature type="region of interest" description="Disordered" evidence="1">
    <location>
        <begin position="1"/>
        <end position="113"/>
    </location>
</feature>
<evidence type="ECO:0000313" key="2">
    <source>
        <dbReference type="EMBL" id="ORY53832.1"/>
    </source>
</evidence>
<feature type="compositionally biased region" description="Low complexity" evidence="1">
    <location>
        <begin position="55"/>
        <end position="67"/>
    </location>
</feature>
<sequence length="113" mass="12654">MRYSSPVDWSPHRNPTRPHSDTYRQHRPNEAAHAHSPTPNPSTDPLRNSRNSESPPQTQTPLTQTRTSMSLARPRHAGHRALPPMAQSTDPLTDQSSKSGKSKSRSRRGIQNC</sequence>
<organism evidence="2 3">
    <name type="scientific">Rhizoclosmatium globosum</name>
    <dbReference type="NCBI Taxonomy" id="329046"/>
    <lineage>
        <taxon>Eukaryota</taxon>
        <taxon>Fungi</taxon>
        <taxon>Fungi incertae sedis</taxon>
        <taxon>Chytridiomycota</taxon>
        <taxon>Chytridiomycota incertae sedis</taxon>
        <taxon>Chytridiomycetes</taxon>
        <taxon>Chytridiales</taxon>
        <taxon>Chytriomycetaceae</taxon>
        <taxon>Rhizoclosmatium</taxon>
    </lineage>
</organism>
<feature type="compositionally biased region" description="Basic residues" evidence="1">
    <location>
        <begin position="100"/>
        <end position="113"/>
    </location>
</feature>
<protein>
    <submittedName>
        <fullName evidence="2">Uncharacterized protein</fullName>
    </submittedName>
</protein>
<feature type="compositionally biased region" description="Basic and acidic residues" evidence="1">
    <location>
        <begin position="18"/>
        <end position="33"/>
    </location>
</feature>